<gene>
    <name evidence="1" type="ORF">MNB_SV-8-1488</name>
</gene>
<protein>
    <submittedName>
        <fullName evidence="1">Putative invasin</fullName>
    </submittedName>
</protein>
<reference evidence="1" key="1">
    <citation type="submission" date="2016-10" db="EMBL/GenBank/DDBJ databases">
        <authorList>
            <person name="de Groot N.N."/>
        </authorList>
    </citation>
    <scope>NUCLEOTIDE SEQUENCE</scope>
</reference>
<organism evidence="1">
    <name type="scientific">hydrothermal vent metagenome</name>
    <dbReference type="NCBI Taxonomy" id="652676"/>
    <lineage>
        <taxon>unclassified sequences</taxon>
        <taxon>metagenomes</taxon>
        <taxon>ecological metagenomes</taxon>
    </lineage>
</organism>
<dbReference type="PROSITE" id="PS51257">
    <property type="entry name" value="PROKAR_LIPOPROTEIN"/>
    <property type="match status" value="1"/>
</dbReference>
<evidence type="ECO:0000313" key="1">
    <source>
        <dbReference type="EMBL" id="SFV53876.1"/>
    </source>
</evidence>
<proteinExistence type="predicted"/>
<dbReference type="EMBL" id="FPHD01000022">
    <property type="protein sequence ID" value="SFV53876.1"/>
    <property type="molecule type" value="Genomic_DNA"/>
</dbReference>
<name>A0A1W1BK40_9ZZZZ</name>
<accession>A0A1W1BK40</accession>
<sequence>MKRNSIYAFIIAIGLMLSACGSNSRPDGGEVIIGKNLFKATPVAIALNNLDFNTRIPFTKDIDKDVRLEFKNFKLELEGCDIDNVSFTPDPLILDGSKGSQKSLAIIGKVTNDCIPTAYSLTADKTITQGSKSKTITGENILSTKVDANGNPVVSIDPNNPVVDGNFSFYNVPSSIVIDKAAKEYPIKIQLIDNALKGVSGKTVQILAYDVRYGEISDMTVTTDSNGFANFIYTSPDDIAPINGDTLPLTVVFDDNGTRIDSANITLSFNASSTTPNSYNFMNATSITVTAASQEQTITVDLVDSAGSGVSGKSVKATVLPIAFGSLTPTTATTDDAGRATFNYTAPSDLTNINGQSQNINLMFTDENDNTIAATATIAIQSSAVGGTTYRLINETTPVTITHADQVETISVNIVDSGNVGVSGKIVTLSTPSFGVLMSSTASTNDAGLAQFTYQAPNNLTGLTSTKATLSFTENGITITKEIAINVNASAITTEYKLINENNITVNYAAQTQEVSIQLVKNGIPVAGEQVTAKSIPAAFGRIENATVTTGADGYARFTYIAADILTDGTQPLELVHTNDNGAEATTTVSIVIAGKLLYEFTNTSNITIEHGSQKEDVKAQLTYKGVPIAGKTVTLHSFSDGNGSILNGYSVTTDSVGYATFNYMAPLKLDDVNGTTLTLTMQFTENGNTIETNATVFFSETTDNVEGNVTLPNVVIPAQLREIILDSNSKTVEIPIKVFKDIAPYTQGSVKVELPQKVLNGTDVGQFVAYEVPVDNQGIATFSYTGPSNLQALIASDDNESIFKFYHTQNSADKQQMRVIYQLPPDPYISRNYALDIVTSGEFSMGIPEKEKTFNVLLKAKDSAGNDVSLTDENITRITALTTNSTIAQLLDTNTSNLVDSLELNAINNSPFILQSKKLSGLVPVQITVEFNDVNGDAQTLTTIVNVRVFSGPPSAISISYVSTGQDKERAKYIEKLAISVTDEYGNRVNTRPNISLGAIIGYAVDGSEATSTESNTSKRLFYGRDDIENGVANGTISNPDASNKATFSDPILSDVFKYVNAEGNNTDKLVVFGERKNYEAMGKWDIQTTGANDTLNLVDDYYGISRSGLYYAVGHNYYQDMCRQDGREWIGTTDSDTYRLDEEGTVTIDYKYDYHLTGKDALIWVNLDGIQPDTDKKIRIGEVTKHTLRGHGFTKVPTGGYSLKKGVSGVTVTFDIWHENAPERYRNGHFGWRIKEGSKCTIDPGTIISTNQYDARSCIARDGHAFVQMNISNPDPDADCSFDITGLVVSNEF</sequence>